<evidence type="ECO:0000313" key="2">
    <source>
        <dbReference type="EMBL" id="KAF2815997.1"/>
    </source>
</evidence>
<keyword evidence="1" id="KW-0472">Membrane</keyword>
<protein>
    <submittedName>
        <fullName evidence="2 4">Uncharacterized protein</fullName>
    </submittedName>
</protein>
<reference evidence="4" key="2">
    <citation type="submission" date="2020-04" db="EMBL/GenBank/DDBJ databases">
        <authorList>
            <consortium name="NCBI Genome Project"/>
        </authorList>
    </citation>
    <scope>NUCLEOTIDE SEQUENCE</scope>
    <source>
        <strain evidence="4">CBS 304.34</strain>
    </source>
</reference>
<evidence type="ECO:0000256" key="1">
    <source>
        <dbReference type="SAM" id="Phobius"/>
    </source>
</evidence>
<gene>
    <name evidence="2 4" type="ORF">BDZ99DRAFT_457914</name>
</gene>
<keyword evidence="1" id="KW-1133">Transmembrane helix</keyword>
<name>A0A6A6Z6U6_9PEZI</name>
<reference evidence="4" key="3">
    <citation type="submission" date="2025-04" db="UniProtKB">
        <authorList>
            <consortium name="RefSeq"/>
        </authorList>
    </citation>
    <scope>IDENTIFICATION</scope>
    <source>
        <strain evidence="4">CBS 304.34</strain>
    </source>
</reference>
<dbReference type="GeneID" id="54459690"/>
<proteinExistence type="predicted"/>
<dbReference type="Proteomes" id="UP000504636">
    <property type="component" value="Unplaced"/>
</dbReference>
<organism evidence="2">
    <name type="scientific">Mytilinidion resinicola</name>
    <dbReference type="NCBI Taxonomy" id="574789"/>
    <lineage>
        <taxon>Eukaryota</taxon>
        <taxon>Fungi</taxon>
        <taxon>Dikarya</taxon>
        <taxon>Ascomycota</taxon>
        <taxon>Pezizomycotina</taxon>
        <taxon>Dothideomycetes</taxon>
        <taxon>Pleosporomycetidae</taxon>
        <taxon>Mytilinidiales</taxon>
        <taxon>Mytilinidiaceae</taxon>
        <taxon>Mytilinidion</taxon>
    </lineage>
</organism>
<feature type="transmembrane region" description="Helical" evidence="1">
    <location>
        <begin position="21"/>
        <end position="44"/>
    </location>
</feature>
<dbReference type="AlphaFoldDB" id="A0A6A6Z6U6"/>
<dbReference type="InterPro" id="IPR011692">
    <property type="entry name" value="Stress_up-reg_Nod19"/>
</dbReference>
<evidence type="ECO:0000313" key="4">
    <source>
        <dbReference type="RefSeq" id="XP_033582961.1"/>
    </source>
</evidence>
<dbReference type="EMBL" id="MU003693">
    <property type="protein sequence ID" value="KAF2815997.1"/>
    <property type="molecule type" value="Genomic_DNA"/>
</dbReference>
<reference evidence="2 4" key="1">
    <citation type="journal article" date="2020" name="Stud. Mycol.">
        <title>101 Dothideomycetes genomes: a test case for predicting lifestyles and emergence of pathogens.</title>
        <authorList>
            <person name="Haridas S."/>
            <person name="Albert R."/>
            <person name="Binder M."/>
            <person name="Bloem J."/>
            <person name="Labutti K."/>
            <person name="Salamov A."/>
            <person name="Andreopoulos B."/>
            <person name="Baker S."/>
            <person name="Barry K."/>
            <person name="Bills G."/>
            <person name="Bluhm B."/>
            <person name="Cannon C."/>
            <person name="Castanera R."/>
            <person name="Culley D."/>
            <person name="Daum C."/>
            <person name="Ezra D."/>
            <person name="Gonzalez J."/>
            <person name="Henrissat B."/>
            <person name="Kuo A."/>
            <person name="Liang C."/>
            <person name="Lipzen A."/>
            <person name="Lutzoni F."/>
            <person name="Magnuson J."/>
            <person name="Mondo S."/>
            <person name="Nolan M."/>
            <person name="Ohm R."/>
            <person name="Pangilinan J."/>
            <person name="Park H.-J."/>
            <person name="Ramirez L."/>
            <person name="Alfaro M."/>
            <person name="Sun H."/>
            <person name="Tritt A."/>
            <person name="Yoshinaga Y."/>
            <person name="Zwiers L.-H."/>
            <person name="Turgeon B."/>
            <person name="Goodwin S."/>
            <person name="Spatafora J."/>
            <person name="Crous P."/>
            <person name="Grigoriev I."/>
        </authorList>
    </citation>
    <scope>NUCLEOTIDE SEQUENCE</scope>
    <source>
        <strain evidence="2 4">CBS 304.34</strain>
    </source>
</reference>
<dbReference type="RefSeq" id="XP_033582961.1">
    <property type="nucleotide sequence ID" value="XM_033718797.1"/>
</dbReference>
<sequence>MTSSKRQYEDFKSHAKAYLGPSLFILSAFLSLLSIFFVFSVLLAGKETPKSTEVGKQFGEHGSQSTTIKWGPFLVPASSEGGGMKQWVLNNVEKPCTDCLITFIQAGLEYPDGSYANSDTDMWLHHTVLFDTTQPDPACPMSNVSRIFASGNERTPVDLTGNIAHKTGLYISPATKFSTLVELMNGSPEAREAILTITFEYIPGVPVDFKKTTMLWLDVGGCYKSSDVPGYENAIFEYASEPLVSDIAGIIVFTGGHLHDGGTHVDILKDGKLVCNSTASYGETAGYIDGNEAIKGMPHVSSMVTCLSAGALGPGEAVSLVAHYDTKEHMAMKEMDGTISPVMGIAMVYIMVD</sequence>
<dbReference type="OrthoDB" id="4142625at2759"/>
<accession>A0A6A6Z6U6</accession>
<keyword evidence="3" id="KW-1185">Reference proteome</keyword>
<evidence type="ECO:0000313" key="3">
    <source>
        <dbReference type="Proteomes" id="UP000504636"/>
    </source>
</evidence>
<dbReference type="Pfam" id="PF07712">
    <property type="entry name" value="SURNod19"/>
    <property type="match status" value="1"/>
</dbReference>
<keyword evidence="1" id="KW-0812">Transmembrane</keyword>